<dbReference type="PANTHER" id="PTHR11461:SF211">
    <property type="entry name" value="GH10112P-RELATED"/>
    <property type="match status" value="1"/>
</dbReference>
<dbReference type="InterPro" id="IPR042178">
    <property type="entry name" value="Serpin_sf_1"/>
</dbReference>
<proteinExistence type="inferred from homology"/>
<dbReference type="GO" id="GO:0005615">
    <property type="term" value="C:extracellular space"/>
    <property type="evidence" value="ECO:0007669"/>
    <property type="project" value="InterPro"/>
</dbReference>
<dbReference type="GO" id="GO:0004867">
    <property type="term" value="F:serine-type endopeptidase inhibitor activity"/>
    <property type="evidence" value="ECO:0007669"/>
    <property type="project" value="InterPro"/>
</dbReference>
<dbReference type="InterPro" id="IPR000215">
    <property type="entry name" value="Serpin_fam"/>
</dbReference>
<evidence type="ECO:0000256" key="1">
    <source>
        <dbReference type="ARBA" id="ARBA00009500"/>
    </source>
</evidence>
<evidence type="ECO:0000313" key="5">
    <source>
        <dbReference type="Proteomes" id="UP000825935"/>
    </source>
</evidence>
<dbReference type="InterPro" id="IPR023796">
    <property type="entry name" value="Serpin_dom"/>
</dbReference>
<name>A0A8T2SNI3_CERRI</name>
<dbReference type="Proteomes" id="UP000825935">
    <property type="component" value="Chromosome 19"/>
</dbReference>
<evidence type="ECO:0000256" key="2">
    <source>
        <dbReference type="RuleBase" id="RU000411"/>
    </source>
</evidence>
<sequence>MDFKLLIREHSGFIVGLFQQIALASALENVAVSPISVSVTLAMAAAGAEGSTLDEIISCFRLASPSSLHDFASQVRSVVFADASPKGGPLLSFANGIWVDRYAPLKPSFVNTIHTKYAAVALSVDFQNEAEKAQGEINAWVRSETNETIKEILPPGAVNERTKCVLANALYFKGVWQKQFDASCTVDEDFYLMDGTTVRTQMMTSSKKQEITKFESFKVLRLPYNQGADGRLFSMYFVLPNDKIGLPGLVKTINADFIEQKLVKSKEVKVGSFKLPKFRVSSKFEMPDFLVKLGLSLPFSSQANFSNMVETPMGHSLSIGKVYHKAMVEVNEEGTEASAATAAVVLLRSIQFDEKEDFVADHPFLYILKEDITNIVVFIGHIVNPSIDG</sequence>
<evidence type="ECO:0000313" key="4">
    <source>
        <dbReference type="EMBL" id="KAH7352962.1"/>
    </source>
</evidence>
<dbReference type="PANTHER" id="PTHR11461">
    <property type="entry name" value="SERINE PROTEASE INHIBITOR, SERPIN"/>
    <property type="match status" value="1"/>
</dbReference>
<dbReference type="OMA" id="IQNGFHV"/>
<evidence type="ECO:0000259" key="3">
    <source>
        <dbReference type="SMART" id="SM00093"/>
    </source>
</evidence>
<dbReference type="SUPFAM" id="SSF56574">
    <property type="entry name" value="Serpins"/>
    <property type="match status" value="1"/>
</dbReference>
<dbReference type="InterPro" id="IPR023795">
    <property type="entry name" value="Serpin_CS"/>
</dbReference>
<dbReference type="Gene3D" id="2.30.39.10">
    <property type="entry name" value="Alpha-1-antitrypsin, domain 1"/>
    <property type="match status" value="1"/>
</dbReference>
<dbReference type="AlphaFoldDB" id="A0A8T2SNI3"/>
<reference evidence="4" key="1">
    <citation type="submission" date="2021-08" db="EMBL/GenBank/DDBJ databases">
        <title>WGS assembly of Ceratopteris richardii.</title>
        <authorList>
            <person name="Marchant D.B."/>
            <person name="Chen G."/>
            <person name="Jenkins J."/>
            <person name="Shu S."/>
            <person name="Leebens-Mack J."/>
            <person name="Grimwood J."/>
            <person name="Schmutz J."/>
            <person name="Soltis P."/>
            <person name="Soltis D."/>
            <person name="Chen Z.-H."/>
        </authorList>
    </citation>
    <scope>NUCLEOTIDE SEQUENCE</scope>
    <source>
        <strain evidence="4">Whitten #5841</strain>
        <tissue evidence="4">Leaf</tissue>
    </source>
</reference>
<dbReference type="OrthoDB" id="1063785at2759"/>
<dbReference type="InterPro" id="IPR036186">
    <property type="entry name" value="Serpin_sf"/>
</dbReference>
<keyword evidence="5" id="KW-1185">Reference proteome</keyword>
<accession>A0A8T2SNI3</accession>
<feature type="domain" description="Serpin" evidence="3">
    <location>
        <begin position="15"/>
        <end position="385"/>
    </location>
</feature>
<protein>
    <recommendedName>
        <fullName evidence="3">Serpin domain-containing protein</fullName>
    </recommendedName>
</protein>
<dbReference type="CDD" id="cd02043">
    <property type="entry name" value="serpinP_plants"/>
    <property type="match status" value="1"/>
</dbReference>
<comment type="caution">
    <text evidence="4">The sequence shown here is derived from an EMBL/GenBank/DDBJ whole genome shotgun (WGS) entry which is preliminary data.</text>
</comment>
<dbReference type="Gene3D" id="3.30.497.10">
    <property type="entry name" value="Antithrombin, subunit I, domain 2"/>
    <property type="match status" value="1"/>
</dbReference>
<gene>
    <name evidence="4" type="ORF">KP509_19G072400</name>
</gene>
<dbReference type="EMBL" id="CM035424">
    <property type="protein sequence ID" value="KAH7352962.1"/>
    <property type="molecule type" value="Genomic_DNA"/>
</dbReference>
<dbReference type="Pfam" id="PF00079">
    <property type="entry name" value="Serpin"/>
    <property type="match status" value="1"/>
</dbReference>
<comment type="similarity">
    <text evidence="1 2">Belongs to the serpin family.</text>
</comment>
<organism evidence="4 5">
    <name type="scientific">Ceratopteris richardii</name>
    <name type="common">Triangle waterfern</name>
    <dbReference type="NCBI Taxonomy" id="49495"/>
    <lineage>
        <taxon>Eukaryota</taxon>
        <taxon>Viridiplantae</taxon>
        <taxon>Streptophyta</taxon>
        <taxon>Embryophyta</taxon>
        <taxon>Tracheophyta</taxon>
        <taxon>Polypodiopsida</taxon>
        <taxon>Polypodiidae</taxon>
        <taxon>Polypodiales</taxon>
        <taxon>Pteridineae</taxon>
        <taxon>Pteridaceae</taxon>
        <taxon>Parkerioideae</taxon>
        <taxon>Ceratopteris</taxon>
    </lineage>
</organism>
<dbReference type="PROSITE" id="PS00284">
    <property type="entry name" value="SERPIN"/>
    <property type="match status" value="1"/>
</dbReference>
<dbReference type="InterPro" id="IPR042185">
    <property type="entry name" value="Serpin_sf_2"/>
</dbReference>
<dbReference type="SMART" id="SM00093">
    <property type="entry name" value="SERPIN"/>
    <property type="match status" value="1"/>
</dbReference>